<sequence>MTLWFRPLVFALLATLVLAIASPSAAHGSNSHEDKPVATATEPLSSSTASETPTASVTVAMEAETGPREEPGALRFLRGLHPATVHFPIAFFLLAGLLETLAISRQRDSFRSSVDVLIVAGTVGAVFATTFGWVHTGAWLGGDAPMQWHRWTGTGVAFAGLALLPAMRFKSRGPLRILLACVCSALVVQGYLGGELAHGSNHLM</sequence>
<keyword evidence="6" id="KW-1185">Reference proteome</keyword>
<dbReference type="AlphaFoldDB" id="A0A844Y0U5"/>
<feature type="transmembrane region" description="Helical" evidence="2">
    <location>
        <begin position="148"/>
        <end position="165"/>
    </location>
</feature>
<dbReference type="Proteomes" id="UP000444185">
    <property type="component" value="Unassembled WGS sequence"/>
</dbReference>
<dbReference type="Pfam" id="PF09990">
    <property type="entry name" value="DUF2231"/>
    <property type="match status" value="1"/>
</dbReference>
<feature type="chain" id="PRO_5032962396" description="DUF2231 domain-containing protein" evidence="3">
    <location>
        <begin position="27"/>
        <end position="204"/>
    </location>
</feature>
<dbReference type="OrthoDB" id="7500556at2"/>
<evidence type="ECO:0000313" key="5">
    <source>
        <dbReference type="EMBL" id="MXO50768.1"/>
    </source>
</evidence>
<gene>
    <name evidence="5" type="ORF">GRI42_05545</name>
</gene>
<feature type="region of interest" description="Disordered" evidence="1">
    <location>
        <begin position="25"/>
        <end position="56"/>
    </location>
</feature>
<feature type="compositionally biased region" description="Low complexity" evidence="1">
    <location>
        <begin position="38"/>
        <end position="56"/>
    </location>
</feature>
<evidence type="ECO:0000259" key="4">
    <source>
        <dbReference type="Pfam" id="PF09990"/>
    </source>
</evidence>
<proteinExistence type="predicted"/>
<keyword evidence="2" id="KW-0472">Membrane</keyword>
<dbReference type="RefSeq" id="WP_160607337.1">
    <property type="nucleotide sequence ID" value="NZ_WTYF01000004.1"/>
</dbReference>
<evidence type="ECO:0000313" key="6">
    <source>
        <dbReference type="Proteomes" id="UP000444185"/>
    </source>
</evidence>
<reference evidence="5 6" key="1">
    <citation type="submission" date="2019-12" db="EMBL/GenBank/DDBJ databases">
        <title>Genomic-based taxomic classification of the family Erythrobacteraceae.</title>
        <authorList>
            <person name="Xu L."/>
        </authorList>
    </citation>
    <scope>NUCLEOTIDE SEQUENCE [LARGE SCALE GENOMIC DNA]</scope>
    <source>
        <strain evidence="5 6">DSM 16225</strain>
    </source>
</reference>
<protein>
    <recommendedName>
        <fullName evidence="4">DUF2231 domain-containing protein</fullName>
    </recommendedName>
</protein>
<accession>A0A844Y0U5</accession>
<feature type="transmembrane region" description="Helical" evidence="2">
    <location>
        <begin position="116"/>
        <end position="136"/>
    </location>
</feature>
<evidence type="ECO:0000256" key="3">
    <source>
        <dbReference type="SAM" id="SignalP"/>
    </source>
</evidence>
<feature type="signal peptide" evidence="3">
    <location>
        <begin position="1"/>
        <end position="26"/>
    </location>
</feature>
<evidence type="ECO:0000256" key="1">
    <source>
        <dbReference type="SAM" id="MobiDB-lite"/>
    </source>
</evidence>
<dbReference type="EMBL" id="WTYF01000004">
    <property type="protein sequence ID" value="MXO50768.1"/>
    <property type="molecule type" value="Genomic_DNA"/>
</dbReference>
<keyword evidence="3" id="KW-0732">Signal</keyword>
<comment type="caution">
    <text evidence="5">The sequence shown here is derived from an EMBL/GenBank/DDBJ whole genome shotgun (WGS) entry which is preliminary data.</text>
</comment>
<keyword evidence="2" id="KW-0812">Transmembrane</keyword>
<dbReference type="InterPro" id="IPR019251">
    <property type="entry name" value="DUF2231_TM"/>
</dbReference>
<evidence type="ECO:0000256" key="2">
    <source>
        <dbReference type="SAM" id="Phobius"/>
    </source>
</evidence>
<feature type="transmembrane region" description="Helical" evidence="2">
    <location>
        <begin position="177"/>
        <end position="194"/>
    </location>
</feature>
<organism evidence="5 6">
    <name type="scientific">Qipengyuania gaetbuli</name>
    <dbReference type="NCBI Taxonomy" id="266952"/>
    <lineage>
        <taxon>Bacteria</taxon>
        <taxon>Pseudomonadati</taxon>
        <taxon>Pseudomonadota</taxon>
        <taxon>Alphaproteobacteria</taxon>
        <taxon>Sphingomonadales</taxon>
        <taxon>Erythrobacteraceae</taxon>
        <taxon>Qipengyuania</taxon>
    </lineage>
</organism>
<keyword evidence="2" id="KW-1133">Transmembrane helix</keyword>
<name>A0A844Y0U5_9SPHN</name>
<feature type="transmembrane region" description="Helical" evidence="2">
    <location>
        <begin position="85"/>
        <end position="104"/>
    </location>
</feature>
<feature type="domain" description="DUF2231" evidence="4">
    <location>
        <begin position="80"/>
        <end position="197"/>
    </location>
</feature>